<keyword evidence="5" id="KW-1185">Reference proteome</keyword>
<evidence type="ECO:0000313" key="4">
    <source>
        <dbReference type="Ensembl" id="ENSMAMP00000005747.2"/>
    </source>
</evidence>
<keyword evidence="2" id="KW-0677">Repeat</keyword>
<evidence type="ECO:0000256" key="3">
    <source>
        <dbReference type="PROSITE-ProRule" id="PRU00221"/>
    </source>
</evidence>
<dbReference type="Ensembl" id="ENSMAMT00000005905.2">
    <property type="protein sequence ID" value="ENSMAMP00000005747.2"/>
    <property type="gene ID" value="ENSMAMG00000003815.2"/>
</dbReference>
<dbReference type="PROSITE" id="PS00678">
    <property type="entry name" value="WD_REPEATS_1"/>
    <property type="match status" value="1"/>
</dbReference>
<organism evidence="4 5">
    <name type="scientific">Mastacembelus armatus</name>
    <name type="common">zig-zag eel</name>
    <dbReference type="NCBI Taxonomy" id="205130"/>
    <lineage>
        <taxon>Eukaryota</taxon>
        <taxon>Metazoa</taxon>
        <taxon>Chordata</taxon>
        <taxon>Craniata</taxon>
        <taxon>Vertebrata</taxon>
        <taxon>Euteleostomi</taxon>
        <taxon>Actinopterygii</taxon>
        <taxon>Neopterygii</taxon>
        <taxon>Teleostei</taxon>
        <taxon>Neoteleostei</taxon>
        <taxon>Acanthomorphata</taxon>
        <taxon>Anabantaria</taxon>
        <taxon>Synbranchiformes</taxon>
        <taxon>Mastacembelidae</taxon>
        <taxon>Mastacembelus</taxon>
    </lineage>
</organism>
<feature type="repeat" description="WD" evidence="3">
    <location>
        <begin position="263"/>
        <end position="304"/>
    </location>
</feature>
<sequence length="770" mass="87090">MKSGEFSKSESKCEGCVYSCGMCPSCVFAPKPAGCSQCPWKVSDEFRRKFIVDLLLRCRNVHLLENIQRVLGVTSWTWFTYARSRGPTSPQDCRCRRAYQALKGKPSGIDMNEIWDWFGSSPDGIKWRYLCSLFLLCDTELLRFCNLTVFHRSVQEFRIFVISDPALMVVPGSLKSMSGVSRYRDFIGRLPGMPFESAYAKIKTKTVQMEERNVYCGAYFIKVLEDPYRVVDYRGGSLMATGSKDRVVHLFYVASETTVASVMKGHVASVRAVLLYEDRNLVITASCDASIRCWNLKTDRCEMALYGHTGTINCLDAHAERLVSGAKDCIVKVWNLDTGKHFGDFNFKHPGSIQCVKISTTKVYSSCDRGLVKVWDMETASLDRLINAHRCPVRCLFFNEWHLLSGDLNGQVMAWSINYQDKEHLMTFNHPKEVKSLILVYLRVVTGCADGKIRIFNFLNGDCLRYITAEAEEGRILSFILVNTTTSVKLYQFAKVFWDYKDSAEGGQGHVLAQNGFVSEKSAASLRQLSFNAAGAGDMVHVSSSSQKMLILSEKATYERMKKRGLHHPLTRDSIFLRISAIQRAQCMDEVSINMEYNARLRDSWDPHTQEPLYSDLQSSKQSLQTQRCSLCHTKDGLPRRAKTCVPVLKSTTSQSINTLKDRDITTAPDTTRKHHPCFLSNKAQPHSAHTHLANKRCGVLTTCAKDRANPESCMKTRSSLPRINPCEPIRRAGRIQTAHSDPAERNVQVRRELLQSCERKLSKRDSVAL</sequence>
<proteinExistence type="predicted"/>
<dbReference type="Proteomes" id="UP000261640">
    <property type="component" value="Unplaced"/>
</dbReference>
<dbReference type="FunCoup" id="A0A3Q3KWP4">
    <property type="interactions" value="519"/>
</dbReference>
<dbReference type="InterPro" id="IPR019775">
    <property type="entry name" value="WD40_repeat_CS"/>
</dbReference>
<reference evidence="4" key="1">
    <citation type="submission" date="2025-08" db="UniProtKB">
        <authorList>
            <consortium name="Ensembl"/>
        </authorList>
    </citation>
    <scope>IDENTIFICATION</scope>
</reference>
<dbReference type="PANTHER" id="PTHR19872">
    <property type="entry name" value="UBIQUITIN LIGASE SPECIFICITY FACTOR/HREP PROTEIN"/>
    <property type="match status" value="1"/>
</dbReference>
<dbReference type="InterPro" id="IPR036322">
    <property type="entry name" value="WD40_repeat_dom_sf"/>
</dbReference>
<dbReference type="InterPro" id="IPR015943">
    <property type="entry name" value="WD40/YVTN_repeat-like_dom_sf"/>
</dbReference>
<dbReference type="SUPFAM" id="SSF50978">
    <property type="entry name" value="WD40 repeat-like"/>
    <property type="match status" value="1"/>
</dbReference>
<dbReference type="SMART" id="SM00320">
    <property type="entry name" value="WD40"/>
    <property type="match status" value="6"/>
</dbReference>
<dbReference type="Pfam" id="PF00400">
    <property type="entry name" value="WD40"/>
    <property type="match status" value="2"/>
</dbReference>
<accession>A0A3Q3KWP4</accession>
<protein>
    <submittedName>
        <fullName evidence="4">F-box and WD repeat domain containing 10</fullName>
    </submittedName>
</protein>
<feature type="repeat" description="WD" evidence="3">
    <location>
        <begin position="305"/>
        <end position="344"/>
    </location>
</feature>
<dbReference type="PROSITE" id="PS50082">
    <property type="entry name" value="WD_REPEATS_2"/>
    <property type="match status" value="2"/>
</dbReference>
<keyword evidence="1 3" id="KW-0853">WD repeat</keyword>
<dbReference type="PROSITE" id="PS50294">
    <property type="entry name" value="WD_REPEATS_REGION"/>
    <property type="match status" value="2"/>
</dbReference>
<dbReference type="InterPro" id="IPR051075">
    <property type="entry name" value="SCF_subunit_WD-repeat"/>
</dbReference>
<dbReference type="STRING" id="205130.ENSMAMP00000005747"/>
<evidence type="ECO:0000256" key="1">
    <source>
        <dbReference type="ARBA" id="ARBA00022574"/>
    </source>
</evidence>
<dbReference type="AlphaFoldDB" id="A0A3Q3KWP4"/>
<dbReference type="Gene3D" id="2.130.10.10">
    <property type="entry name" value="YVTN repeat-like/Quinoprotein amine dehydrogenase"/>
    <property type="match status" value="1"/>
</dbReference>
<name>A0A3Q3KWP4_9TELE</name>
<reference evidence="4" key="2">
    <citation type="submission" date="2025-09" db="UniProtKB">
        <authorList>
            <consortium name="Ensembl"/>
        </authorList>
    </citation>
    <scope>IDENTIFICATION</scope>
</reference>
<dbReference type="InParanoid" id="A0A3Q3KWP4"/>
<evidence type="ECO:0000256" key="2">
    <source>
        <dbReference type="ARBA" id="ARBA00022737"/>
    </source>
</evidence>
<dbReference type="InterPro" id="IPR001680">
    <property type="entry name" value="WD40_rpt"/>
</dbReference>
<dbReference type="PANTHER" id="PTHR19872:SF7">
    <property type="entry name" value="F-BOX AND WD REPEAT DOMAIN CONTAINING PROTEIN 10B-RELATED"/>
    <property type="match status" value="1"/>
</dbReference>
<evidence type="ECO:0000313" key="5">
    <source>
        <dbReference type="Proteomes" id="UP000261640"/>
    </source>
</evidence>
<dbReference type="GeneTree" id="ENSGT00940000158003"/>